<dbReference type="GO" id="GO:0005886">
    <property type="term" value="C:plasma membrane"/>
    <property type="evidence" value="ECO:0007669"/>
    <property type="project" value="UniProtKB-SubCell"/>
</dbReference>
<keyword evidence="8" id="KW-1185">Reference proteome</keyword>
<evidence type="ECO:0000256" key="1">
    <source>
        <dbReference type="ARBA" id="ARBA00007569"/>
    </source>
</evidence>
<evidence type="ECO:0000256" key="2">
    <source>
        <dbReference type="ARBA" id="ARBA00022448"/>
    </source>
</evidence>
<dbReference type="InterPro" id="IPR010218">
    <property type="entry name" value="NADH_DH_suC"/>
</dbReference>
<dbReference type="AlphaFoldDB" id="A0A3Q9FTW8"/>
<reference evidence="7 8" key="1">
    <citation type="submission" date="2018-12" db="EMBL/GenBank/DDBJ databases">
        <title>Flammeovirga pectinis sp. nov., isolated from the gut of the Korean scallop, Patinopecten yessoensis.</title>
        <authorList>
            <person name="Bae J.-W."/>
            <person name="Jeong Y.-S."/>
            <person name="Kang W."/>
        </authorList>
    </citation>
    <scope>NUCLEOTIDE SEQUENCE [LARGE SCALE GENOMIC DNA]</scope>
    <source>
        <strain evidence="7 8">L12M1</strain>
    </source>
</reference>
<comment type="function">
    <text evidence="3">NDH-1 shuttles electrons from NADH, via FMN and iron-sulfur (Fe-S) centers, to quinones in the respiratory chain. The immediate electron acceptor for the enzyme in this species is believed to be a menaquinone. Couples the redox reaction to proton translocation (for every two electrons transferred, four hydrogen ions are translocated across the cytoplasmic membrane), and thus conserves the redox energy in a proton gradient.</text>
</comment>
<dbReference type="PANTHER" id="PTHR10884">
    <property type="entry name" value="NADH DEHYDROGENASE UBIQUINONE IRON-SULFUR PROTEIN 3"/>
    <property type="match status" value="1"/>
</dbReference>
<comment type="similarity">
    <text evidence="1 3 4">Belongs to the complex I 30 kDa subunit family.</text>
</comment>
<evidence type="ECO:0000256" key="4">
    <source>
        <dbReference type="RuleBase" id="RU003456"/>
    </source>
</evidence>
<name>A0A3Q9FTW8_9BACT</name>
<feature type="domain" description="NADH:ubiquinone oxidoreductase 30kDa subunit" evidence="6">
    <location>
        <begin position="30"/>
        <end position="151"/>
    </location>
</feature>
<dbReference type="PANTHER" id="PTHR10884:SF14">
    <property type="entry name" value="NADH DEHYDROGENASE [UBIQUINONE] IRON-SULFUR PROTEIN 3, MITOCHONDRIAL"/>
    <property type="match status" value="1"/>
</dbReference>
<dbReference type="Pfam" id="PF00329">
    <property type="entry name" value="Complex1_30kDa"/>
    <property type="match status" value="1"/>
</dbReference>
<dbReference type="Gene3D" id="3.30.460.80">
    <property type="entry name" value="NADH:ubiquinone oxidoreductase, 30kDa subunit"/>
    <property type="match status" value="1"/>
</dbReference>
<sequence>MTTEEIAALIEENITDCTLSVDTKLPQQEITIPSEKITEVCSFLKGNQTTFFDTLSCLTGIDNGPDKNTMEVIYHLYSIPNGFRVTLKVVLDRQNPHIPSVVPVWRAADWHEREAYDLVGVTFDNHPDLRRILSPDDWVGHPLQKDYIPEERYHGIKVKYEKD</sequence>
<comment type="catalytic activity">
    <reaction evidence="3 5">
        <text>a quinone + NADH + 5 H(+)(in) = a quinol + NAD(+) + 4 H(+)(out)</text>
        <dbReference type="Rhea" id="RHEA:57888"/>
        <dbReference type="ChEBI" id="CHEBI:15378"/>
        <dbReference type="ChEBI" id="CHEBI:24646"/>
        <dbReference type="ChEBI" id="CHEBI:57540"/>
        <dbReference type="ChEBI" id="CHEBI:57945"/>
        <dbReference type="ChEBI" id="CHEBI:132124"/>
    </reaction>
</comment>
<dbReference type="GO" id="GO:0008137">
    <property type="term" value="F:NADH dehydrogenase (ubiquinone) activity"/>
    <property type="evidence" value="ECO:0007669"/>
    <property type="project" value="InterPro"/>
</dbReference>
<dbReference type="GO" id="GO:0050136">
    <property type="term" value="F:NADH dehydrogenase (quinone) (non-electrogenic) activity"/>
    <property type="evidence" value="ECO:0007669"/>
    <property type="project" value="UniProtKB-UniRule"/>
</dbReference>
<keyword evidence="3 5" id="KW-0874">Quinone</keyword>
<organism evidence="7 8">
    <name type="scientific">Flammeovirga pectinis</name>
    <dbReference type="NCBI Taxonomy" id="2494373"/>
    <lineage>
        <taxon>Bacteria</taxon>
        <taxon>Pseudomonadati</taxon>
        <taxon>Bacteroidota</taxon>
        <taxon>Cytophagia</taxon>
        <taxon>Cytophagales</taxon>
        <taxon>Flammeovirgaceae</taxon>
        <taxon>Flammeovirga</taxon>
    </lineage>
</organism>
<keyword evidence="3" id="KW-0472">Membrane</keyword>
<evidence type="ECO:0000256" key="3">
    <source>
        <dbReference type="HAMAP-Rule" id="MF_01357"/>
    </source>
</evidence>
<dbReference type="InterPro" id="IPR020396">
    <property type="entry name" value="NADH_UbQ_OxRdtase_CS"/>
</dbReference>
<evidence type="ECO:0000256" key="5">
    <source>
        <dbReference type="RuleBase" id="RU003582"/>
    </source>
</evidence>
<evidence type="ECO:0000313" key="8">
    <source>
        <dbReference type="Proteomes" id="UP000267268"/>
    </source>
</evidence>
<dbReference type="RefSeq" id="WP_126617951.1">
    <property type="nucleotide sequence ID" value="NZ_CP034562.1"/>
</dbReference>
<keyword evidence="3" id="KW-1003">Cell membrane</keyword>
<dbReference type="InterPro" id="IPR037232">
    <property type="entry name" value="NADH_quin_OxRdtase_su_C/D-like"/>
</dbReference>
<dbReference type="PROSITE" id="PS00542">
    <property type="entry name" value="COMPLEX1_30K"/>
    <property type="match status" value="1"/>
</dbReference>
<keyword evidence="2 3" id="KW-0813">Transport</keyword>
<comment type="subunit">
    <text evidence="3">NDH-1 is composed of 14 different subunits. Subunits NuoB, C, D, E, F, and G constitute the peripheral sector of the complex.</text>
</comment>
<dbReference type="HAMAP" id="MF_01357">
    <property type="entry name" value="NDH1_NuoC"/>
    <property type="match status" value="1"/>
</dbReference>
<dbReference type="EMBL" id="CP034562">
    <property type="protein sequence ID" value="AZQ64350.1"/>
    <property type="molecule type" value="Genomic_DNA"/>
</dbReference>
<accession>A0A3Q9FTW8</accession>
<evidence type="ECO:0000313" key="7">
    <source>
        <dbReference type="EMBL" id="AZQ64350.1"/>
    </source>
</evidence>
<keyword evidence="3 4" id="KW-1278">Translocase</keyword>
<dbReference type="GO" id="GO:0048038">
    <property type="term" value="F:quinone binding"/>
    <property type="evidence" value="ECO:0007669"/>
    <property type="project" value="UniProtKB-KW"/>
</dbReference>
<keyword evidence="3 4" id="KW-0520">NAD</keyword>
<dbReference type="EC" id="7.1.1.-" evidence="3"/>
<gene>
    <name evidence="3" type="primary">nuoC</name>
    <name evidence="7" type="ORF">EI427_19670</name>
</gene>
<evidence type="ECO:0000259" key="6">
    <source>
        <dbReference type="Pfam" id="PF00329"/>
    </source>
</evidence>
<dbReference type="NCBIfam" id="TIGR01961">
    <property type="entry name" value="NuoC_fam"/>
    <property type="match status" value="1"/>
</dbReference>
<dbReference type="InterPro" id="IPR001268">
    <property type="entry name" value="NADH_UbQ_OxRdtase_30kDa_su"/>
</dbReference>
<dbReference type="OrthoDB" id="9803286at2"/>
<dbReference type="Proteomes" id="UP000267268">
    <property type="component" value="Chromosome 1"/>
</dbReference>
<comment type="subcellular location">
    <subcellularLocation>
        <location evidence="3">Cell membrane</location>
        <topology evidence="3">Peripheral membrane protein</topology>
        <orientation evidence="3">Cytoplasmic side</orientation>
    </subcellularLocation>
</comment>
<proteinExistence type="inferred from homology"/>
<dbReference type="SUPFAM" id="SSF143243">
    <property type="entry name" value="Nqo5-like"/>
    <property type="match status" value="1"/>
</dbReference>
<protein>
    <recommendedName>
        <fullName evidence="3">NADH-quinone oxidoreductase subunit C</fullName>
        <ecNumber evidence="3">7.1.1.-</ecNumber>
    </recommendedName>
    <alternativeName>
        <fullName evidence="3">NADH dehydrogenase I subunit C</fullName>
    </alternativeName>
    <alternativeName>
        <fullName evidence="3">NDH-1 subunit C</fullName>
    </alternativeName>
</protein>
<dbReference type="KEGG" id="fll:EI427_19670"/>